<organism evidence="3 4">
    <name type="scientific">Acaulospora morrowiae</name>
    <dbReference type="NCBI Taxonomy" id="94023"/>
    <lineage>
        <taxon>Eukaryota</taxon>
        <taxon>Fungi</taxon>
        <taxon>Fungi incertae sedis</taxon>
        <taxon>Mucoromycota</taxon>
        <taxon>Glomeromycotina</taxon>
        <taxon>Glomeromycetes</taxon>
        <taxon>Diversisporales</taxon>
        <taxon>Acaulosporaceae</taxon>
        <taxon>Acaulospora</taxon>
    </lineage>
</organism>
<protein>
    <submittedName>
        <fullName evidence="3">14405_t:CDS:1</fullName>
    </submittedName>
</protein>
<evidence type="ECO:0000256" key="2">
    <source>
        <dbReference type="SAM" id="Phobius"/>
    </source>
</evidence>
<reference evidence="3" key="1">
    <citation type="submission" date="2021-06" db="EMBL/GenBank/DDBJ databases">
        <authorList>
            <person name="Kallberg Y."/>
            <person name="Tangrot J."/>
            <person name="Rosling A."/>
        </authorList>
    </citation>
    <scope>NUCLEOTIDE SEQUENCE</scope>
    <source>
        <strain evidence="3">CL551</strain>
    </source>
</reference>
<feature type="region of interest" description="Disordered" evidence="1">
    <location>
        <begin position="111"/>
        <end position="162"/>
    </location>
</feature>
<proteinExistence type="predicted"/>
<keyword evidence="2" id="KW-1133">Transmembrane helix</keyword>
<dbReference type="EMBL" id="CAJVPV010002993">
    <property type="protein sequence ID" value="CAG8540985.1"/>
    <property type="molecule type" value="Genomic_DNA"/>
</dbReference>
<feature type="compositionally biased region" description="Low complexity" evidence="1">
    <location>
        <begin position="144"/>
        <end position="162"/>
    </location>
</feature>
<gene>
    <name evidence="3" type="ORF">AMORRO_LOCUS5124</name>
</gene>
<accession>A0A9N9FJN2</accession>
<evidence type="ECO:0000313" key="4">
    <source>
        <dbReference type="Proteomes" id="UP000789342"/>
    </source>
</evidence>
<feature type="transmembrane region" description="Helical" evidence="2">
    <location>
        <begin position="76"/>
        <end position="100"/>
    </location>
</feature>
<keyword evidence="4" id="KW-1185">Reference proteome</keyword>
<keyword evidence="2" id="KW-0472">Membrane</keyword>
<sequence>MLINTYTLKNFSCLWLITDDEYAYEIVLLKIVNLIILVLGAPNIPSATGNKNTPGATGTAMATPIASSSSALSEPLLITIIALLVALLIGIVCLIMLICWKRNKKNANPEVVPAAPPNSSPYMQHPQHHANPEVVPAVPPNLSPYMQHPQNPQHPQQLYYHQ</sequence>
<keyword evidence="2" id="KW-0812">Transmembrane</keyword>
<evidence type="ECO:0000313" key="3">
    <source>
        <dbReference type="EMBL" id="CAG8540985.1"/>
    </source>
</evidence>
<evidence type="ECO:0000256" key="1">
    <source>
        <dbReference type="SAM" id="MobiDB-lite"/>
    </source>
</evidence>
<name>A0A9N9FJN2_9GLOM</name>
<comment type="caution">
    <text evidence="3">The sequence shown here is derived from an EMBL/GenBank/DDBJ whole genome shotgun (WGS) entry which is preliminary data.</text>
</comment>
<dbReference type="AlphaFoldDB" id="A0A9N9FJN2"/>
<dbReference type="Proteomes" id="UP000789342">
    <property type="component" value="Unassembled WGS sequence"/>
</dbReference>